<dbReference type="InterPro" id="IPR019076">
    <property type="entry name" value="Spore_lipoprot_YhcN/YlaJ-like"/>
</dbReference>
<protein>
    <recommendedName>
        <fullName evidence="3">Sporulation protein</fullName>
    </recommendedName>
</protein>
<proteinExistence type="predicted"/>
<dbReference type="Proteomes" id="UP000077271">
    <property type="component" value="Unassembled WGS sequence"/>
</dbReference>
<dbReference type="Pfam" id="PF09580">
    <property type="entry name" value="Spore_YhcN_YlaJ"/>
    <property type="match status" value="1"/>
</dbReference>
<evidence type="ECO:0008006" key="3">
    <source>
        <dbReference type="Google" id="ProtNLM"/>
    </source>
</evidence>
<accession>A0A177KR42</accession>
<dbReference type="PROSITE" id="PS51257">
    <property type="entry name" value="PROKAR_LIPOPROTEIN"/>
    <property type="match status" value="1"/>
</dbReference>
<dbReference type="AlphaFoldDB" id="A0A177KR42"/>
<organism evidence="1 2">
    <name type="scientific">Domibacillus aminovorans</name>
    <dbReference type="NCBI Taxonomy" id="29332"/>
    <lineage>
        <taxon>Bacteria</taxon>
        <taxon>Bacillati</taxon>
        <taxon>Bacillota</taxon>
        <taxon>Bacilli</taxon>
        <taxon>Bacillales</taxon>
        <taxon>Bacillaceae</taxon>
        <taxon>Domibacillus</taxon>
    </lineage>
</organism>
<comment type="caution">
    <text evidence="1">The sequence shown here is derived from an EMBL/GenBank/DDBJ whole genome shotgun (WGS) entry which is preliminary data.</text>
</comment>
<dbReference type="EMBL" id="LQWZ01000023">
    <property type="protein sequence ID" value="OAH55848.1"/>
    <property type="molecule type" value="Genomic_DNA"/>
</dbReference>
<sequence length="160" mass="18043">MGKFNIYITVCLTILTLIGCNNKERVAENEKVVVEETSDKAIEEKVAGDEELQLELPRSEATRIADMKQIEQAHVIIQGHKAYVALVLNDTAEAVPVPIEEKISDLLMDEDPQIEEVFVSAKPEFVKYMAEFEKRLTAGEPSKDFIDEFGNTVRKIFPNT</sequence>
<name>A0A177KR42_9BACI</name>
<evidence type="ECO:0000313" key="1">
    <source>
        <dbReference type="EMBL" id="OAH55848.1"/>
    </source>
</evidence>
<gene>
    <name evidence="1" type="ORF">AWH48_04005</name>
</gene>
<reference evidence="1 2" key="1">
    <citation type="submission" date="2016-01" db="EMBL/GenBank/DDBJ databases">
        <title>Investigation of taxonomic status of Bacillus aminovorans.</title>
        <authorList>
            <person name="Verma A."/>
            <person name="Pal Y."/>
            <person name="Krishnamurthi S."/>
        </authorList>
    </citation>
    <scope>NUCLEOTIDE SEQUENCE [LARGE SCALE GENOMIC DNA]</scope>
    <source>
        <strain evidence="1 2">DSM 4337</strain>
    </source>
</reference>
<evidence type="ECO:0000313" key="2">
    <source>
        <dbReference type="Proteomes" id="UP000077271"/>
    </source>
</evidence>